<feature type="compositionally biased region" description="Low complexity" evidence="2">
    <location>
        <begin position="37"/>
        <end position="46"/>
    </location>
</feature>
<dbReference type="EMBL" id="CM017887">
    <property type="protein sequence ID" value="KAG1371694.1"/>
    <property type="molecule type" value="Genomic_DNA"/>
</dbReference>
<proteinExistence type="predicted"/>
<dbReference type="AlphaFoldDB" id="A0A8K0IZ74"/>
<evidence type="ECO:0000313" key="4">
    <source>
        <dbReference type="Proteomes" id="UP000797356"/>
    </source>
</evidence>
<sequence length="284" mass="31349">MVGGSSRVANAPRKEKASVKAVTPLRFAAPGESVPQSSASSSRRSSGGPKISIRMSDHGPDVLRSVSPMKVSSDIEDKRKGLSDYRVARSLLKSVILPTDIQTFEEVGGAFHIQDSYDSLFWLIHHVDHFVEIIREAKEESKSLKERVKQLEFELTKAEAWVLGEREAEKAQAEAVRVEAVEAFDASKEFHNIKMDFASLSYLQGDIDLKEKVWRIFSDLNLDLSESDDEKAEEAEGREIQMKDVFSPARDDLAAEDAALVPPPAVIILPNQVEVGESGALDEA</sequence>
<reference evidence="3" key="2">
    <citation type="submission" date="2019-07" db="EMBL/GenBank/DDBJ databases">
        <authorList>
            <person name="Yang Y."/>
            <person name="Bocs S."/>
            <person name="Baudouin L."/>
        </authorList>
    </citation>
    <scope>NUCLEOTIDE SEQUENCE</scope>
    <source>
        <tissue evidence="3">Spear leaf of Hainan Tall coconut</tissue>
    </source>
</reference>
<feature type="region of interest" description="Disordered" evidence="2">
    <location>
        <begin position="1"/>
        <end position="70"/>
    </location>
</feature>
<protein>
    <submittedName>
        <fullName evidence="3">Uncharacterized protein</fullName>
    </submittedName>
</protein>
<accession>A0A8K0IZ74</accession>
<dbReference type="Proteomes" id="UP000797356">
    <property type="component" value="Chromosome 16"/>
</dbReference>
<reference evidence="3" key="1">
    <citation type="journal article" date="2017" name="Gigascience">
        <title>The genome draft of coconut (Cocos nucifera).</title>
        <authorList>
            <person name="Xiao Y."/>
            <person name="Xu P."/>
            <person name="Fan H."/>
            <person name="Baudouin L."/>
            <person name="Xia W."/>
            <person name="Bocs S."/>
            <person name="Xu J."/>
            <person name="Li Q."/>
            <person name="Guo A."/>
            <person name="Zhou L."/>
            <person name="Li J."/>
            <person name="Wu Y."/>
            <person name="Ma Z."/>
            <person name="Armero A."/>
            <person name="Issali A.E."/>
            <person name="Liu N."/>
            <person name="Peng M."/>
            <person name="Yang Y."/>
        </authorList>
    </citation>
    <scope>NUCLEOTIDE SEQUENCE</scope>
    <source>
        <tissue evidence="3">Spear leaf of Hainan Tall coconut</tissue>
    </source>
</reference>
<organism evidence="3 4">
    <name type="scientific">Cocos nucifera</name>
    <name type="common">Coconut palm</name>
    <dbReference type="NCBI Taxonomy" id="13894"/>
    <lineage>
        <taxon>Eukaryota</taxon>
        <taxon>Viridiplantae</taxon>
        <taxon>Streptophyta</taxon>
        <taxon>Embryophyta</taxon>
        <taxon>Tracheophyta</taxon>
        <taxon>Spermatophyta</taxon>
        <taxon>Magnoliopsida</taxon>
        <taxon>Liliopsida</taxon>
        <taxon>Arecaceae</taxon>
        <taxon>Arecoideae</taxon>
        <taxon>Cocoseae</taxon>
        <taxon>Attaleinae</taxon>
        <taxon>Cocos</taxon>
    </lineage>
</organism>
<gene>
    <name evidence="3" type="ORF">COCNU_16G007880</name>
</gene>
<keyword evidence="4" id="KW-1185">Reference proteome</keyword>
<evidence type="ECO:0000313" key="3">
    <source>
        <dbReference type="EMBL" id="KAG1371694.1"/>
    </source>
</evidence>
<evidence type="ECO:0000256" key="1">
    <source>
        <dbReference type="SAM" id="Coils"/>
    </source>
</evidence>
<name>A0A8K0IZ74_COCNU</name>
<feature type="coiled-coil region" evidence="1">
    <location>
        <begin position="127"/>
        <end position="154"/>
    </location>
</feature>
<evidence type="ECO:0000256" key="2">
    <source>
        <dbReference type="SAM" id="MobiDB-lite"/>
    </source>
</evidence>
<comment type="caution">
    <text evidence="3">The sequence shown here is derived from an EMBL/GenBank/DDBJ whole genome shotgun (WGS) entry which is preliminary data.</text>
</comment>
<keyword evidence="1" id="KW-0175">Coiled coil</keyword>